<comment type="subunit">
    <text evidence="1">Homodimer.</text>
</comment>
<accession>A0A8S2EMY1</accession>
<evidence type="ECO:0000313" key="5">
    <source>
        <dbReference type="Proteomes" id="UP000677228"/>
    </source>
</evidence>
<gene>
    <name evidence="3" type="ORF">OVA965_LOCUS24213</name>
    <name evidence="4" type="ORF">TMI583_LOCUS24935</name>
</gene>
<comment type="caution">
    <text evidence="3">The sequence shown here is derived from an EMBL/GenBank/DDBJ whole genome shotgun (WGS) entry which is preliminary data.</text>
</comment>
<dbReference type="PANTHER" id="PTHR33178:SF10">
    <property type="entry name" value="STRESS-RESPONSE A_B BARREL DOMAIN-CONTAINING PROTEIN"/>
    <property type="match status" value="1"/>
</dbReference>
<dbReference type="EMBL" id="CAJOBA010036023">
    <property type="protein sequence ID" value="CAF4015344.1"/>
    <property type="molecule type" value="Genomic_DNA"/>
</dbReference>
<name>A0A8S2EMY1_9BILA</name>
<dbReference type="SUPFAM" id="SSF54909">
    <property type="entry name" value="Dimeric alpha+beta barrel"/>
    <property type="match status" value="1"/>
</dbReference>
<evidence type="ECO:0000313" key="3">
    <source>
        <dbReference type="EMBL" id="CAF1205944.1"/>
    </source>
</evidence>
<proteinExistence type="predicted"/>
<dbReference type="Proteomes" id="UP000682733">
    <property type="component" value="Unassembled WGS sequence"/>
</dbReference>
<evidence type="ECO:0000259" key="2">
    <source>
        <dbReference type="PROSITE" id="PS51502"/>
    </source>
</evidence>
<organism evidence="3 5">
    <name type="scientific">Didymodactylos carnosus</name>
    <dbReference type="NCBI Taxonomy" id="1234261"/>
    <lineage>
        <taxon>Eukaryota</taxon>
        <taxon>Metazoa</taxon>
        <taxon>Spiralia</taxon>
        <taxon>Gnathifera</taxon>
        <taxon>Rotifera</taxon>
        <taxon>Eurotatoria</taxon>
        <taxon>Bdelloidea</taxon>
        <taxon>Philodinida</taxon>
        <taxon>Philodinidae</taxon>
        <taxon>Didymodactylos</taxon>
    </lineage>
</organism>
<feature type="domain" description="Stress-response A/B barrel" evidence="2">
    <location>
        <begin position="8"/>
        <end position="102"/>
    </location>
</feature>
<dbReference type="PROSITE" id="PS51502">
    <property type="entry name" value="S_R_A_B_BARREL"/>
    <property type="match status" value="1"/>
</dbReference>
<dbReference type="Proteomes" id="UP000677228">
    <property type="component" value="Unassembled WGS sequence"/>
</dbReference>
<dbReference type="Pfam" id="PF07876">
    <property type="entry name" value="Dabb"/>
    <property type="match status" value="1"/>
</dbReference>
<dbReference type="SMART" id="SM00886">
    <property type="entry name" value="Dabb"/>
    <property type="match status" value="1"/>
</dbReference>
<dbReference type="AlphaFoldDB" id="A0A8S2EMY1"/>
<sequence>MANSNKLLRHVVLLKFKDDIKSSDLKNLEDSFCALEKKISSIKSFECGQNISKEGLSQGFTHCYLLTFTNEQDRDEYLVHPEHKAFVELISSHMEKALVVDYWNQ</sequence>
<dbReference type="EMBL" id="CAJNOK010014488">
    <property type="protein sequence ID" value="CAF1205944.1"/>
    <property type="molecule type" value="Genomic_DNA"/>
</dbReference>
<dbReference type="InterPro" id="IPR013097">
    <property type="entry name" value="Dabb"/>
</dbReference>
<dbReference type="InterPro" id="IPR011008">
    <property type="entry name" value="Dimeric_a/b-barrel"/>
</dbReference>
<protein>
    <recommendedName>
        <fullName evidence="2">Stress-response A/B barrel domain-containing protein</fullName>
    </recommendedName>
</protein>
<dbReference type="InterPro" id="IPR044662">
    <property type="entry name" value="HS1/DABB1-like"/>
</dbReference>
<dbReference type="Gene3D" id="3.30.70.100">
    <property type="match status" value="1"/>
</dbReference>
<evidence type="ECO:0000256" key="1">
    <source>
        <dbReference type="ARBA" id="ARBA00011738"/>
    </source>
</evidence>
<evidence type="ECO:0000313" key="4">
    <source>
        <dbReference type="EMBL" id="CAF4015344.1"/>
    </source>
</evidence>
<dbReference type="PANTHER" id="PTHR33178">
    <property type="match status" value="1"/>
</dbReference>
<reference evidence="3" key="1">
    <citation type="submission" date="2021-02" db="EMBL/GenBank/DDBJ databases">
        <authorList>
            <person name="Nowell W R."/>
        </authorList>
    </citation>
    <scope>NUCLEOTIDE SEQUENCE</scope>
</reference>